<keyword evidence="5" id="KW-1185">Reference proteome</keyword>
<dbReference type="SUPFAM" id="SSF54928">
    <property type="entry name" value="RNA-binding domain, RBD"/>
    <property type="match status" value="1"/>
</dbReference>
<organism evidence="4 5">
    <name type="scientific">Elsinoe ampelina</name>
    <dbReference type="NCBI Taxonomy" id="302913"/>
    <lineage>
        <taxon>Eukaryota</taxon>
        <taxon>Fungi</taxon>
        <taxon>Dikarya</taxon>
        <taxon>Ascomycota</taxon>
        <taxon>Pezizomycotina</taxon>
        <taxon>Dothideomycetes</taxon>
        <taxon>Dothideomycetidae</taxon>
        <taxon>Myriangiales</taxon>
        <taxon>Elsinoaceae</taxon>
        <taxon>Elsinoe</taxon>
    </lineage>
</organism>
<feature type="domain" description="RRM" evidence="3">
    <location>
        <begin position="361"/>
        <end position="432"/>
    </location>
</feature>
<dbReference type="PROSITE" id="PS50102">
    <property type="entry name" value="RRM"/>
    <property type="match status" value="1"/>
</dbReference>
<dbReference type="GO" id="GO:0003723">
    <property type="term" value="F:RNA binding"/>
    <property type="evidence" value="ECO:0007669"/>
    <property type="project" value="UniProtKB-UniRule"/>
</dbReference>
<dbReference type="OrthoDB" id="10044938at2759"/>
<feature type="compositionally biased region" description="Polar residues" evidence="2">
    <location>
        <begin position="257"/>
        <end position="274"/>
    </location>
</feature>
<feature type="region of interest" description="Disordered" evidence="2">
    <location>
        <begin position="50"/>
        <end position="128"/>
    </location>
</feature>
<feature type="region of interest" description="Disordered" evidence="2">
    <location>
        <begin position="191"/>
        <end position="216"/>
    </location>
</feature>
<dbReference type="InterPro" id="IPR012677">
    <property type="entry name" value="Nucleotide-bd_a/b_plait_sf"/>
</dbReference>
<feature type="region of interest" description="Disordered" evidence="2">
    <location>
        <begin position="754"/>
        <end position="781"/>
    </location>
</feature>
<feature type="region of interest" description="Disordered" evidence="2">
    <location>
        <begin position="1"/>
        <end position="27"/>
    </location>
</feature>
<name>A0A6A6G0K5_9PEZI</name>
<dbReference type="InterPro" id="IPR052600">
    <property type="entry name" value="Nuc_rcpt_coact/corep"/>
</dbReference>
<evidence type="ECO:0000313" key="4">
    <source>
        <dbReference type="EMBL" id="KAF2219189.1"/>
    </source>
</evidence>
<feature type="compositionally biased region" description="Polar residues" evidence="2">
    <location>
        <begin position="164"/>
        <end position="174"/>
    </location>
</feature>
<dbReference type="PANTHER" id="PTHR23295:SF6">
    <property type="entry name" value="NEOSIN, ISOFORM A"/>
    <property type="match status" value="1"/>
</dbReference>
<dbReference type="AlphaFoldDB" id="A0A6A6G0K5"/>
<reference evidence="5" key="1">
    <citation type="journal article" date="2020" name="Stud. Mycol.">
        <title>101 Dothideomycetes genomes: A test case for predicting lifestyles and emergence of pathogens.</title>
        <authorList>
            <person name="Haridas S."/>
            <person name="Albert R."/>
            <person name="Binder M."/>
            <person name="Bloem J."/>
            <person name="LaButti K."/>
            <person name="Salamov A."/>
            <person name="Andreopoulos B."/>
            <person name="Baker S."/>
            <person name="Barry K."/>
            <person name="Bills G."/>
            <person name="Bluhm B."/>
            <person name="Cannon C."/>
            <person name="Castanera R."/>
            <person name="Culley D."/>
            <person name="Daum C."/>
            <person name="Ezra D."/>
            <person name="Gonzalez J."/>
            <person name="Henrissat B."/>
            <person name="Kuo A."/>
            <person name="Liang C."/>
            <person name="Lipzen A."/>
            <person name="Lutzoni F."/>
            <person name="Magnuson J."/>
            <person name="Mondo S."/>
            <person name="Nolan M."/>
            <person name="Ohm R."/>
            <person name="Pangilinan J."/>
            <person name="Park H.-J."/>
            <person name="Ramirez L."/>
            <person name="Alfaro M."/>
            <person name="Sun H."/>
            <person name="Tritt A."/>
            <person name="Yoshinaga Y."/>
            <person name="Zwiers L.-H."/>
            <person name="Turgeon B."/>
            <person name="Goodwin S."/>
            <person name="Spatafora J."/>
            <person name="Crous P."/>
            <person name="Grigoriev I."/>
        </authorList>
    </citation>
    <scope>NUCLEOTIDE SEQUENCE [LARGE SCALE GENOMIC DNA]</scope>
    <source>
        <strain evidence="5">CECT 20119</strain>
    </source>
</reference>
<dbReference type="Pfam" id="PF00076">
    <property type="entry name" value="RRM_1"/>
    <property type="match status" value="1"/>
</dbReference>
<dbReference type="InterPro" id="IPR000504">
    <property type="entry name" value="RRM_dom"/>
</dbReference>
<sequence>MSSSSPPEDPEYTSAPTILSPVSPKPIHFPIPDNIPVLHKQTDLAFNQMAAHIGENEQNGSTVIGEPSAEPVAYQKGSTTSVQLNGQNEGITDNIPQEANVSSEPHAEDQSHLPTSLANPPDHSMDATTESAALNIPPSASIVPHPQHASVSEVQTPLHAQVAQANTDALTTPQENPPDYSAILNSLKSSTSTVHAQDPAPSFIPLEDPSTSQSQPISAEYNAASAGLPPRPPPQAQPAINQNFSQASDIRQYHPHGSSNSTQAPPKPSYQTGANGLPPPPVPSFQQPQQSQSANPVMSPTQGHFDGPHSQARARRNSQSEIIFDGEPKWDPETQKEFDSFLEQERQYVTAGNWESFPMGSRLFVGNLSSERVTKRDVFHVFHRYGKLAQISIKQAYGFVQYLNAEDCLRALQGEQGAVIRGKRINLEVSKPQRNKPGVVSNNNNAGRRRSRSPDRTGVDRYVSGARQGDNRARQRDDYRPGRNQSPPRGRRDSYGRYRSRSRSPPGRGGRFRSPSPRRNEDDDLPLPRRAPRDVPDVQIIVVDPIDQPWIQWLERTISSRGVKVDVLMLSPRLSEPAVIKRQIIEGVTAVSRVNRFSRQTNKIPLQVFDRRGGTDVRFEEYADLDPQIAAEVVNRAKANNAPAPAPSYGYGYNSSAAPTPAQPAFATAGLPPNIGNAIGSMDAAQLQKLLGAMAPGQSQQPQMPPDLAKLLGGAVPGAQGGQGQYGQSPQQHQQNQDPLAALRGNPAFAGLLGQGVQQAQQQQQPQQQQNQGQGGAPNMADILAKLGTYKR</sequence>
<dbReference type="Proteomes" id="UP000799538">
    <property type="component" value="Unassembled WGS sequence"/>
</dbReference>
<dbReference type="InterPro" id="IPR035979">
    <property type="entry name" value="RBD_domain_sf"/>
</dbReference>
<evidence type="ECO:0000256" key="2">
    <source>
        <dbReference type="SAM" id="MobiDB-lite"/>
    </source>
</evidence>
<protein>
    <recommendedName>
        <fullName evidence="3">RRM domain-containing protein</fullName>
    </recommendedName>
</protein>
<dbReference type="PANTHER" id="PTHR23295">
    <property type="entry name" value="NUCLEAR RECEPTOR COACTIVATOR 5-RELATED"/>
    <property type="match status" value="1"/>
</dbReference>
<proteinExistence type="predicted"/>
<feature type="compositionally biased region" description="Gly residues" evidence="2">
    <location>
        <begin position="715"/>
        <end position="725"/>
    </location>
</feature>
<feature type="compositionally biased region" description="Polar residues" evidence="2">
    <location>
        <begin position="76"/>
        <end position="103"/>
    </location>
</feature>
<evidence type="ECO:0000259" key="3">
    <source>
        <dbReference type="PROSITE" id="PS50102"/>
    </source>
</evidence>
<dbReference type="EMBL" id="ML992519">
    <property type="protein sequence ID" value="KAF2219189.1"/>
    <property type="molecule type" value="Genomic_DNA"/>
</dbReference>
<feature type="compositionally biased region" description="Basic and acidic residues" evidence="2">
    <location>
        <begin position="469"/>
        <end position="481"/>
    </location>
</feature>
<dbReference type="SMART" id="SM00360">
    <property type="entry name" value="RRM"/>
    <property type="match status" value="1"/>
</dbReference>
<feature type="region of interest" description="Disordered" evidence="2">
    <location>
        <begin position="164"/>
        <end position="183"/>
    </location>
</feature>
<feature type="compositionally biased region" description="Low complexity" evidence="2">
    <location>
        <begin position="284"/>
        <end position="293"/>
    </location>
</feature>
<gene>
    <name evidence="4" type="ORF">BDZ85DRAFT_285654</name>
</gene>
<feature type="compositionally biased region" description="Low complexity" evidence="2">
    <location>
        <begin position="754"/>
        <end position="772"/>
    </location>
</feature>
<feature type="region of interest" description="Disordered" evidence="2">
    <location>
        <begin position="429"/>
        <end position="532"/>
    </location>
</feature>
<keyword evidence="1" id="KW-0694">RNA-binding</keyword>
<dbReference type="Gene3D" id="3.30.70.330">
    <property type="match status" value="1"/>
</dbReference>
<feature type="region of interest" description="Disordered" evidence="2">
    <location>
        <begin position="696"/>
        <end position="738"/>
    </location>
</feature>
<evidence type="ECO:0000256" key="1">
    <source>
        <dbReference type="PROSITE-ProRule" id="PRU00176"/>
    </source>
</evidence>
<accession>A0A6A6G0K5</accession>
<feature type="compositionally biased region" description="Low complexity" evidence="2">
    <location>
        <begin position="726"/>
        <end position="738"/>
    </location>
</feature>
<evidence type="ECO:0000313" key="5">
    <source>
        <dbReference type="Proteomes" id="UP000799538"/>
    </source>
</evidence>
<feature type="region of interest" description="Disordered" evidence="2">
    <location>
        <begin position="251"/>
        <end position="317"/>
    </location>
</feature>